<dbReference type="OrthoDB" id="9809324at2"/>
<dbReference type="EMBL" id="LYXE01000151">
    <property type="protein sequence ID" value="PDV97380.1"/>
    <property type="molecule type" value="Genomic_DNA"/>
</dbReference>
<comment type="caution">
    <text evidence="2">The sequence shown here is derived from an EMBL/GenBank/DDBJ whole genome shotgun (WGS) entry which is preliminary data.</text>
</comment>
<keyword evidence="3" id="KW-1185">Reference proteome</keyword>
<evidence type="ECO:0000313" key="3">
    <source>
        <dbReference type="Proteomes" id="UP000220922"/>
    </source>
</evidence>
<dbReference type="RefSeq" id="WP_097654516.1">
    <property type="nucleotide sequence ID" value="NZ_LYXE01000151.1"/>
</dbReference>
<dbReference type="CDD" id="cd00267">
    <property type="entry name" value="ABC_ATPase"/>
    <property type="match status" value="1"/>
</dbReference>
<dbReference type="PANTHER" id="PTHR40396:SF1">
    <property type="entry name" value="ATPASE AAA-TYPE CORE DOMAIN-CONTAINING PROTEIN"/>
    <property type="match status" value="1"/>
</dbReference>
<proteinExistence type="predicted"/>
<evidence type="ECO:0000259" key="1">
    <source>
        <dbReference type="Pfam" id="PF13304"/>
    </source>
</evidence>
<name>A0A2H3L566_9CHLR</name>
<dbReference type="PANTHER" id="PTHR40396">
    <property type="entry name" value="ATPASE-LIKE PROTEIN"/>
    <property type="match status" value="1"/>
</dbReference>
<reference evidence="2 3" key="1">
    <citation type="submission" date="2016-05" db="EMBL/GenBank/DDBJ databases">
        <authorList>
            <person name="Lavstsen T."/>
            <person name="Jespersen J.S."/>
        </authorList>
    </citation>
    <scope>NUCLEOTIDE SEQUENCE [LARGE SCALE GENOMIC DNA]</scope>
    <source>
        <strain evidence="2 3">B7-9</strain>
    </source>
</reference>
<dbReference type="InterPro" id="IPR027417">
    <property type="entry name" value="P-loop_NTPase"/>
</dbReference>
<accession>A0A2H3L566</accession>
<evidence type="ECO:0000313" key="2">
    <source>
        <dbReference type="EMBL" id="PDV97380.1"/>
    </source>
</evidence>
<dbReference type="InterPro" id="IPR003959">
    <property type="entry name" value="ATPase_AAA_core"/>
</dbReference>
<gene>
    <name evidence="2" type="ORF">A9Q02_18675</name>
</gene>
<dbReference type="SUPFAM" id="SSF52540">
    <property type="entry name" value="P-loop containing nucleoside triphosphate hydrolases"/>
    <property type="match status" value="1"/>
</dbReference>
<dbReference type="Pfam" id="PF13304">
    <property type="entry name" value="AAA_21"/>
    <property type="match status" value="1"/>
</dbReference>
<dbReference type="AlphaFoldDB" id="A0A2H3L566"/>
<dbReference type="Gene3D" id="3.40.50.300">
    <property type="entry name" value="P-loop containing nucleotide triphosphate hydrolases"/>
    <property type="match status" value="2"/>
</dbReference>
<feature type="domain" description="ATPase AAA-type core" evidence="1">
    <location>
        <begin position="48"/>
        <end position="371"/>
    </location>
</feature>
<organism evidence="2 3">
    <name type="scientific">Candidatus Chloroploca asiatica</name>
    <dbReference type="NCBI Taxonomy" id="1506545"/>
    <lineage>
        <taxon>Bacteria</taxon>
        <taxon>Bacillati</taxon>
        <taxon>Chloroflexota</taxon>
        <taxon>Chloroflexia</taxon>
        <taxon>Chloroflexales</taxon>
        <taxon>Chloroflexineae</taxon>
        <taxon>Oscillochloridaceae</taxon>
        <taxon>Candidatus Chloroploca</taxon>
    </lineage>
</organism>
<dbReference type="GO" id="GO:0016887">
    <property type="term" value="F:ATP hydrolysis activity"/>
    <property type="evidence" value="ECO:0007669"/>
    <property type="project" value="InterPro"/>
</dbReference>
<dbReference type="GO" id="GO:0005524">
    <property type="term" value="F:ATP binding"/>
    <property type="evidence" value="ECO:0007669"/>
    <property type="project" value="InterPro"/>
</dbReference>
<sequence length="442" mass="51067">MLVEFRVTNFRSFKETQIFSLIAGSDRSLPENTIHSEALGKLRLNRSAVVYGANASGKSNLIAALEFVRRFVLNSVTRRTVRETREGESKALVPVVPFLLHQATREAPSEFELVFIQKDVRYQYGFQVDRQRVHKEWLIAFPHGQPQRWFERTLKEDGEYVWTFRSKQFRGEKQLITDVTRADALYLSVGSNFRLDQLIDVSRWFNRLRFYVPPTSLRAGMSITAARASRHPAFHQRVRELLTFADVGIVDFTVEEVVTEISPQRSLFPEDDRSSAQSRRYEVLLAHQGAPFEEPALLPLQEESRGTQQLFELAARLIDALDEGSLLIIDELDSSLHPILTRKLVEMFHDPQINQNNAQLIFNTHDVSLLDRTLFRRDQIWFTEKDRAGATQLYSLLEFSPRKEEALAKNYLQGRYGAIPFIEDLGEWWAADAETETTEIED</sequence>
<protein>
    <recommendedName>
        <fullName evidence="1">ATPase AAA-type core domain-containing protein</fullName>
    </recommendedName>
</protein>
<dbReference type="Proteomes" id="UP000220922">
    <property type="component" value="Unassembled WGS sequence"/>
</dbReference>